<accession>A0A284RTN1</accession>
<name>A0A284RTN1_ARMOS</name>
<sequence>MPVAAPVLMPAPAPVAVPVPASVTVPAPTSVAGIPPMPANAIVLPVQDGRRDIFWMGKYLSIGHWHQRFHLQLVHQCACRMHAHGSGLGRP</sequence>
<proteinExistence type="predicted"/>
<organism evidence="1 2">
    <name type="scientific">Armillaria ostoyae</name>
    <name type="common">Armillaria root rot fungus</name>
    <dbReference type="NCBI Taxonomy" id="47428"/>
    <lineage>
        <taxon>Eukaryota</taxon>
        <taxon>Fungi</taxon>
        <taxon>Dikarya</taxon>
        <taxon>Basidiomycota</taxon>
        <taxon>Agaricomycotina</taxon>
        <taxon>Agaricomycetes</taxon>
        <taxon>Agaricomycetidae</taxon>
        <taxon>Agaricales</taxon>
        <taxon>Marasmiineae</taxon>
        <taxon>Physalacriaceae</taxon>
        <taxon>Armillaria</taxon>
    </lineage>
</organism>
<gene>
    <name evidence="1" type="ORF">ARMOST_15525</name>
</gene>
<reference evidence="2" key="1">
    <citation type="journal article" date="2017" name="Nat. Ecol. Evol.">
        <title>Genome expansion and lineage-specific genetic innovations in the forest pathogenic fungi Armillaria.</title>
        <authorList>
            <person name="Sipos G."/>
            <person name="Prasanna A.N."/>
            <person name="Walter M.C."/>
            <person name="O'Connor E."/>
            <person name="Balint B."/>
            <person name="Krizsan K."/>
            <person name="Kiss B."/>
            <person name="Hess J."/>
            <person name="Varga T."/>
            <person name="Slot J."/>
            <person name="Riley R."/>
            <person name="Boka B."/>
            <person name="Rigling D."/>
            <person name="Barry K."/>
            <person name="Lee J."/>
            <person name="Mihaltcheva S."/>
            <person name="LaButti K."/>
            <person name="Lipzen A."/>
            <person name="Waldron R."/>
            <person name="Moloney N.M."/>
            <person name="Sperisen C."/>
            <person name="Kredics L."/>
            <person name="Vagvoelgyi C."/>
            <person name="Patrignani A."/>
            <person name="Fitzpatrick D."/>
            <person name="Nagy I."/>
            <person name="Doyle S."/>
            <person name="Anderson J.B."/>
            <person name="Grigoriev I.V."/>
            <person name="Gueldener U."/>
            <person name="Muensterkoetter M."/>
            <person name="Nagy L.G."/>
        </authorList>
    </citation>
    <scope>NUCLEOTIDE SEQUENCE [LARGE SCALE GENOMIC DNA]</scope>
    <source>
        <strain evidence="2">C18/9</strain>
    </source>
</reference>
<dbReference type="Proteomes" id="UP000219338">
    <property type="component" value="Unassembled WGS sequence"/>
</dbReference>
<dbReference type="EMBL" id="FUEG01000016">
    <property type="protein sequence ID" value="SJL12104.1"/>
    <property type="molecule type" value="Genomic_DNA"/>
</dbReference>
<evidence type="ECO:0000313" key="2">
    <source>
        <dbReference type="Proteomes" id="UP000219338"/>
    </source>
</evidence>
<keyword evidence="2" id="KW-1185">Reference proteome</keyword>
<evidence type="ECO:0000313" key="1">
    <source>
        <dbReference type="EMBL" id="SJL12104.1"/>
    </source>
</evidence>
<dbReference type="AlphaFoldDB" id="A0A284RTN1"/>
<protein>
    <submittedName>
        <fullName evidence="1">Uncharacterized protein</fullName>
    </submittedName>
</protein>